<dbReference type="RefSeq" id="WP_167463126.1">
    <property type="nucleotide sequence ID" value="NZ_CP046171.1"/>
</dbReference>
<comment type="subcellular location">
    <subcellularLocation>
        <location evidence="1">Membrane</location>
        <topology evidence="1">Multi-pass membrane protein</topology>
    </subcellularLocation>
</comment>
<evidence type="ECO:0000256" key="5">
    <source>
        <dbReference type="SAM" id="Phobius"/>
    </source>
</evidence>
<protein>
    <submittedName>
        <fullName evidence="6">DoxX family protein</fullName>
    </submittedName>
</protein>
<dbReference type="Proteomes" id="UP000501705">
    <property type="component" value="Chromosome"/>
</dbReference>
<keyword evidence="3 5" id="KW-1133">Transmembrane helix</keyword>
<sequence>MSTAYVLVTVAAAAATLVASGIDVFRAQWVRANMRGYGLPEWTLYPLAAIKLAGALGLLAGLVYRPLGLASGICLVLYFLGALATVLRARAYTDLGYPLPYLLLAAGSVALCVLT</sequence>
<keyword evidence="2 5" id="KW-0812">Transmembrane</keyword>
<dbReference type="InterPro" id="IPR032808">
    <property type="entry name" value="DoxX"/>
</dbReference>
<evidence type="ECO:0000313" key="7">
    <source>
        <dbReference type="Proteomes" id="UP000501705"/>
    </source>
</evidence>
<dbReference type="AlphaFoldDB" id="A0A6G9XSY3"/>
<dbReference type="EMBL" id="CP046171">
    <property type="protein sequence ID" value="QIS04007.1"/>
    <property type="molecule type" value="Genomic_DNA"/>
</dbReference>
<name>A0A6G9XSY3_NOCBR</name>
<proteinExistence type="predicted"/>
<gene>
    <name evidence="6" type="ORF">F5X71_18250</name>
</gene>
<feature type="transmembrane region" description="Helical" evidence="5">
    <location>
        <begin position="69"/>
        <end position="89"/>
    </location>
</feature>
<evidence type="ECO:0000256" key="4">
    <source>
        <dbReference type="ARBA" id="ARBA00023136"/>
    </source>
</evidence>
<evidence type="ECO:0000313" key="6">
    <source>
        <dbReference type="EMBL" id="QIS04007.1"/>
    </source>
</evidence>
<keyword evidence="4 5" id="KW-0472">Membrane</keyword>
<evidence type="ECO:0000256" key="3">
    <source>
        <dbReference type="ARBA" id="ARBA00022989"/>
    </source>
</evidence>
<evidence type="ECO:0000256" key="2">
    <source>
        <dbReference type="ARBA" id="ARBA00022692"/>
    </source>
</evidence>
<dbReference type="Pfam" id="PF13564">
    <property type="entry name" value="DoxX_2"/>
    <property type="match status" value="1"/>
</dbReference>
<organism evidence="6 7">
    <name type="scientific">Nocardia brasiliensis</name>
    <dbReference type="NCBI Taxonomy" id="37326"/>
    <lineage>
        <taxon>Bacteria</taxon>
        <taxon>Bacillati</taxon>
        <taxon>Actinomycetota</taxon>
        <taxon>Actinomycetes</taxon>
        <taxon>Mycobacteriales</taxon>
        <taxon>Nocardiaceae</taxon>
        <taxon>Nocardia</taxon>
    </lineage>
</organism>
<reference evidence="6 7" key="1">
    <citation type="journal article" date="2019" name="ACS Chem. Biol.">
        <title>Identification and Mobilization of a Cryptic Antibiotic Biosynthesis Gene Locus from a Human-Pathogenic Nocardia Isolate.</title>
        <authorList>
            <person name="Herisse M."/>
            <person name="Ishida K."/>
            <person name="Porter J.L."/>
            <person name="Howden B."/>
            <person name="Hertweck C."/>
            <person name="Stinear T.P."/>
            <person name="Pidot S.J."/>
        </authorList>
    </citation>
    <scope>NUCLEOTIDE SEQUENCE [LARGE SCALE GENOMIC DNA]</scope>
    <source>
        <strain evidence="6 7">AUSMDU00024985</strain>
    </source>
</reference>
<evidence type="ECO:0000256" key="1">
    <source>
        <dbReference type="ARBA" id="ARBA00004141"/>
    </source>
</evidence>
<accession>A0A6G9XSY3</accession>
<dbReference type="GO" id="GO:0016020">
    <property type="term" value="C:membrane"/>
    <property type="evidence" value="ECO:0007669"/>
    <property type="project" value="UniProtKB-SubCell"/>
</dbReference>
<feature type="transmembrane region" description="Helical" evidence="5">
    <location>
        <begin position="95"/>
        <end position="114"/>
    </location>
</feature>
<feature type="transmembrane region" description="Helical" evidence="5">
    <location>
        <begin position="45"/>
        <end position="64"/>
    </location>
</feature>